<feature type="signal peptide" evidence="2">
    <location>
        <begin position="1"/>
        <end position="37"/>
    </location>
</feature>
<dbReference type="Proteomes" id="UP001501265">
    <property type="component" value="Unassembled WGS sequence"/>
</dbReference>
<feature type="compositionally biased region" description="Basic and acidic residues" evidence="1">
    <location>
        <begin position="57"/>
        <end position="75"/>
    </location>
</feature>
<evidence type="ECO:0008006" key="5">
    <source>
        <dbReference type="Google" id="ProtNLM"/>
    </source>
</evidence>
<feature type="compositionally biased region" description="Pro residues" evidence="1">
    <location>
        <begin position="248"/>
        <end position="258"/>
    </location>
</feature>
<evidence type="ECO:0000256" key="2">
    <source>
        <dbReference type="SAM" id="SignalP"/>
    </source>
</evidence>
<feature type="region of interest" description="Disordered" evidence="1">
    <location>
        <begin position="32"/>
        <end position="111"/>
    </location>
</feature>
<sequence length="315" mass="31585">MRRTARPVRSVRRATRALSAVALAGAVLGLGAAPGFAEPGVPPEPPGPAVPEEFPDGGERPAPEEFSDAGERPAPEEFSGADEFPAPGKLPGPRERPAHGQPAAEVSPATVAPGATVTVSVSCPAGGRPAPGALEAVSQAFEDGAVELRKVPGGDDRAAGPAYRGTARIASAESFEEDPDAVGPDAAWTVDGDCPGAPGGEGRPWSATITVTEAGGGKRCPEPARPGGHCTPEPPCPEPDRPAGPCTSRPPCPEPVPHGEPCERPPAAHGVHAGQGGTFTDSVPALVAGGLLIAGSFGAAGHRLRLRLRDGAGDR</sequence>
<gene>
    <name evidence="3" type="ORF">GCM10023220_07690</name>
</gene>
<feature type="region of interest" description="Disordered" evidence="1">
    <location>
        <begin position="213"/>
        <end position="282"/>
    </location>
</feature>
<evidence type="ECO:0000313" key="4">
    <source>
        <dbReference type="Proteomes" id="UP001501265"/>
    </source>
</evidence>
<proteinExistence type="predicted"/>
<keyword evidence="2" id="KW-0732">Signal</keyword>
<comment type="caution">
    <text evidence="3">The sequence shown here is derived from an EMBL/GenBank/DDBJ whole genome shotgun (WGS) entry which is preliminary data.</text>
</comment>
<evidence type="ECO:0000313" key="3">
    <source>
        <dbReference type="EMBL" id="GAA4786192.1"/>
    </source>
</evidence>
<organism evidence="3 4">
    <name type="scientific">Streptomyces ziwulingensis</name>
    <dbReference type="NCBI Taxonomy" id="1045501"/>
    <lineage>
        <taxon>Bacteria</taxon>
        <taxon>Bacillati</taxon>
        <taxon>Actinomycetota</taxon>
        <taxon>Actinomycetes</taxon>
        <taxon>Kitasatosporales</taxon>
        <taxon>Streptomycetaceae</taxon>
        <taxon>Streptomyces</taxon>
    </lineage>
</organism>
<reference evidence="4" key="1">
    <citation type="journal article" date="2019" name="Int. J. Syst. Evol. Microbiol.">
        <title>The Global Catalogue of Microorganisms (GCM) 10K type strain sequencing project: providing services to taxonomists for standard genome sequencing and annotation.</title>
        <authorList>
            <consortium name="The Broad Institute Genomics Platform"/>
            <consortium name="The Broad Institute Genome Sequencing Center for Infectious Disease"/>
            <person name="Wu L."/>
            <person name="Ma J."/>
        </authorList>
    </citation>
    <scope>NUCLEOTIDE SEQUENCE [LARGE SCALE GENOMIC DNA]</scope>
    <source>
        <strain evidence="4">JCM 18081</strain>
    </source>
</reference>
<feature type="chain" id="PRO_5045514666" description="Secreted protein" evidence="2">
    <location>
        <begin position="38"/>
        <end position="315"/>
    </location>
</feature>
<dbReference type="EMBL" id="BAABIG010000007">
    <property type="protein sequence ID" value="GAA4786192.1"/>
    <property type="molecule type" value="Genomic_DNA"/>
</dbReference>
<keyword evidence="4" id="KW-1185">Reference proteome</keyword>
<dbReference type="RefSeq" id="WP_345617413.1">
    <property type="nucleotide sequence ID" value="NZ_BAABIG010000007.1"/>
</dbReference>
<name>A0ABP9ATZ2_9ACTN</name>
<protein>
    <recommendedName>
        <fullName evidence="5">Secreted protein</fullName>
    </recommendedName>
</protein>
<feature type="compositionally biased region" description="Pro residues" evidence="1">
    <location>
        <begin position="40"/>
        <end position="49"/>
    </location>
</feature>
<evidence type="ECO:0000256" key="1">
    <source>
        <dbReference type="SAM" id="MobiDB-lite"/>
    </source>
</evidence>
<accession>A0ABP9ATZ2</accession>